<evidence type="ECO:0000313" key="14">
    <source>
        <dbReference type="Proteomes" id="UP000663829"/>
    </source>
</evidence>
<dbReference type="EMBL" id="CAJOBC010005774">
    <property type="protein sequence ID" value="CAF3875449.1"/>
    <property type="molecule type" value="Genomic_DNA"/>
</dbReference>
<name>A0A814PUJ1_9BILA</name>
<dbReference type="InterPro" id="IPR011766">
    <property type="entry name" value="TPP_enzyme_TPP-bd"/>
</dbReference>
<feature type="domain" description="Thiamine pyrophosphate enzyme central" evidence="10">
    <location>
        <begin position="16"/>
        <end position="148"/>
    </location>
</feature>
<evidence type="ECO:0000256" key="9">
    <source>
        <dbReference type="ARBA" id="ARBA00048767"/>
    </source>
</evidence>
<dbReference type="GO" id="GO:0050660">
    <property type="term" value="F:flavin adenine dinucleotide binding"/>
    <property type="evidence" value="ECO:0007669"/>
    <property type="project" value="TreeGrafter"/>
</dbReference>
<evidence type="ECO:0000313" key="12">
    <source>
        <dbReference type="EMBL" id="CAF1111030.1"/>
    </source>
</evidence>
<protein>
    <recommendedName>
        <fullName evidence="4">2-hydroxyacyl-CoA lyase 2</fullName>
    </recommendedName>
    <alternativeName>
        <fullName evidence="7">IlvB-like protein</fullName>
    </alternativeName>
</protein>
<comment type="cofactor">
    <cofactor evidence="1">
        <name>Mg(2+)</name>
        <dbReference type="ChEBI" id="CHEBI:18420"/>
    </cofactor>
</comment>
<dbReference type="Pfam" id="PF00205">
    <property type="entry name" value="TPP_enzyme_M"/>
    <property type="match status" value="1"/>
</dbReference>
<keyword evidence="6" id="KW-0786">Thiamine pyrophosphate</keyword>
<evidence type="ECO:0000256" key="4">
    <source>
        <dbReference type="ARBA" id="ARBA00018936"/>
    </source>
</evidence>
<sequence length="414" mass="45396">MSPIAPDIPYASTDSIQRAARLIEVAKQPLVLLGSQSTLPPTSTTQLVEALEAMGIPCFLGGMARGLLGRDNPIQMRHCRKEALKEADVVILAGTVCDFRLGYGKILSRRSKIIIVNRNKSNLYQNSDIFWKPSLPVHGDPANFILQLRKILPSSYKCSNTWVESLREKENVKEQSNKIKSLESTEMHLNPLSVLQTLEEHLPDNAILVADGGDFVATGAYVLRPRSPRSWLDPGAFGTLGVGGGFALGAKIVRPECEVWIVYGDGSCGYSLMEYDTFLRHKTPIISIVGNDACWNQIARDQVPLLGSIVGCTLEFTDYHKVVESLGGVGFKIDRTNVDQIKSIYEQASDLNLHGQSVLINVLIGKTNFRDDNSGFAVLLVVFLCVTTHDVVDIGTDVSNDIVFIPLVADAEKE</sequence>
<dbReference type="EMBL" id="CAJNOQ010005773">
    <property type="protein sequence ID" value="CAF1111030.1"/>
    <property type="molecule type" value="Genomic_DNA"/>
</dbReference>
<evidence type="ECO:0000313" key="13">
    <source>
        <dbReference type="EMBL" id="CAF3875449.1"/>
    </source>
</evidence>
<keyword evidence="14" id="KW-1185">Reference proteome</keyword>
<dbReference type="InterPro" id="IPR012000">
    <property type="entry name" value="Thiamin_PyroP_enz_cen_dom"/>
</dbReference>
<evidence type="ECO:0000259" key="11">
    <source>
        <dbReference type="Pfam" id="PF02775"/>
    </source>
</evidence>
<dbReference type="InterPro" id="IPR000399">
    <property type="entry name" value="TPP-bd_CS"/>
</dbReference>
<comment type="cofactor">
    <cofactor evidence="2">
        <name>thiamine diphosphate</name>
        <dbReference type="ChEBI" id="CHEBI:58937"/>
    </cofactor>
</comment>
<comment type="similarity">
    <text evidence="3">Belongs to the TPP enzyme family.</text>
</comment>
<gene>
    <name evidence="12" type="ORF">GPM918_LOCUS19233</name>
    <name evidence="13" type="ORF">SRO942_LOCUS19232</name>
</gene>
<feature type="domain" description="Thiamine pyrophosphate enzyme TPP-binding" evidence="11">
    <location>
        <begin position="211"/>
        <end position="362"/>
    </location>
</feature>
<dbReference type="GO" id="GO:0009099">
    <property type="term" value="P:L-valine biosynthetic process"/>
    <property type="evidence" value="ECO:0007669"/>
    <property type="project" value="TreeGrafter"/>
</dbReference>
<dbReference type="CDD" id="cd02004">
    <property type="entry name" value="TPP_BZL_OCoD_HPCL"/>
    <property type="match status" value="1"/>
</dbReference>
<reference evidence="12" key="1">
    <citation type="submission" date="2021-02" db="EMBL/GenBank/DDBJ databases">
        <authorList>
            <person name="Nowell W R."/>
        </authorList>
    </citation>
    <scope>NUCLEOTIDE SEQUENCE</scope>
</reference>
<dbReference type="Pfam" id="PF02775">
    <property type="entry name" value="TPP_enzyme_C"/>
    <property type="match status" value="1"/>
</dbReference>
<dbReference type="SUPFAM" id="SSF52467">
    <property type="entry name" value="DHS-like NAD/FAD-binding domain"/>
    <property type="match status" value="1"/>
</dbReference>
<comment type="catalytic activity">
    <reaction evidence="8">
        <text>2-hydroxyoctadecanoyl-CoA = heptadecanal + formyl-CoA</text>
        <dbReference type="Rhea" id="RHEA:55196"/>
        <dbReference type="ChEBI" id="CHEBI:57376"/>
        <dbReference type="ChEBI" id="CHEBI:74116"/>
        <dbReference type="ChEBI" id="CHEBI:138631"/>
    </reaction>
    <physiologicalReaction direction="left-to-right" evidence="8">
        <dbReference type="Rhea" id="RHEA:55197"/>
    </physiologicalReaction>
</comment>
<dbReference type="InterPro" id="IPR029035">
    <property type="entry name" value="DHS-like_NAD/FAD-binding_dom"/>
</dbReference>
<evidence type="ECO:0000256" key="3">
    <source>
        <dbReference type="ARBA" id="ARBA00007812"/>
    </source>
</evidence>
<dbReference type="Proteomes" id="UP000663829">
    <property type="component" value="Unassembled WGS sequence"/>
</dbReference>
<dbReference type="GO" id="GO:0000287">
    <property type="term" value="F:magnesium ion binding"/>
    <property type="evidence" value="ECO:0007669"/>
    <property type="project" value="InterPro"/>
</dbReference>
<dbReference type="PROSITE" id="PS00187">
    <property type="entry name" value="TPP_ENZYMES"/>
    <property type="match status" value="1"/>
</dbReference>
<dbReference type="Proteomes" id="UP000681722">
    <property type="component" value="Unassembled WGS sequence"/>
</dbReference>
<evidence type="ECO:0000256" key="1">
    <source>
        <dbReference type="ARBA" id="ARBA00001946"/>
    </source>
</evidence>
<dbReference type="GO" id="GO:0005948">
    <property type="term" value="C:acetolactate synthase complex"/>
    <property type="evidence" value="ECO:0007669"/>
    <property type="project" value="TreeGrafter"/>
</dbReference>
<evidence type="ECO:0000256" key="5">
    <source>
        <dbReference type="ARBA" id="ARBA00022723"/>
    </source>
</evidence>
<organism evidence="12 14">
    <name type="scientific">Didymodactylos carnosus</name>
    <dbReference type="NCBI Taxonomy" id="1234261"/>
    <lineage>
        <taxon>Eukaryota</taxon>
        <taxon>Metazoa</taxon>
        <taxon>Spiralia</taxon>
        <taxon>Gnathifera</taxon>
        <taxon>Rotifera</taxon>
        <taxon>Eurotatoria</taxon>
        <taxon>Bdelloidea</taxon>
        <taxon>Philodinida</taxon>
        <taxon>Philodinidae</taxon>
        <taxon>Didymodactylos</taxon>
    </lineage>
</organism>
<comment type="caution">
    <text evidence="12">The sequence shown here is derived from an EMBL/GenBank/DDBJ whole genome shotgun (WGS) entry which is preliminary data.</text>
</comment>
<dbReference type="OrthoDB" id="16262at2759"/>
<dbReference type="Gene3D" id="3.40.50.970">
    <property type="match status" value="1"/>
</dbReference>
<evidence type="ECO:0000256" key="8">
    <source>
        <dbReference type="ARBA" id="ARBA00048738"/>
    </source>
</evidence>
<dbReference type="AlphaFoldDB" id="A0A814PUJ1"/>
<evidence type="ECO:0000256" key="2">
    <source>
        <dbReference type="ARBA" id="ARBA00001964"/>
    </source>
</evidence>
<dbReference type="GO" id="GO:0030976">
    <property type="term" value="F:thiamine pyrophosphate binding"/>
    <property type="evidence" value="ECO:0007669"/>
    <property type="project" value="InterPro"/>
</dbReference>
<dbReference type="SUPFAM" id="SSF52518">
    <property type="entry name" value="Thiamin diphosphate-binding fold (THDP-binding)"/>
    <property type="match status" value="1"/>
</dbReference>
<dbReference type="InterPro" id="IPR045229">
    <property type="entry name" value="TPP_enz"/>
</dbReference>
<dbReference type="Gene3D" id="3.40.50.1220">
    <property type="entry name" value="TPP-binding domain"/>
    <property type="match status" value="1"/>
</dbReference>
<keyword evidence="5" id="KW-0479">Metal-binding</keyword>
<dbReference type="GO" id="GO:0009097">
    <property type="term" value="P:isoleucine biosynthetic process"/>
    <property type="evidence" value="ECO:0007669"/>
    <property type="project" value="TreeGrafter"/>
</dbReference>
<dbReference type="PANTHER" id="PTHR18968:SF166">
    <property type="entry name" value="2-HYDROXYACYL-COA LYASE 2"/>
    <property type="match status" value="1"/>
</dbReference>
<evidence type="ECO:0000256" key="7">
    <source>
        <dbReference type="ARBA" id="ARBA00030510"/>
    </source>
</evidence>
<dbReference type="InterPro" id="IPR029061">
    <property type="entry name" value="THDP-binding"/>
</dbReference>
<comment type="catalytic activity">
    <reaction evidence="9">
        <text>(2R)-hydroxyhexadecanoyl-CoA = pentadecanal + formyl-CoA</text>
        <dbReference type="Rhea" id="RHEA:55212"/>
        <dbReference type="ChEBI" id="CHEBI:17302"/>
        <dbReference type="ChEBI" id="CHEBI:57376"/>
        <dbReference type="ChEBI" id="CHEBI:138654"/>
    </reaction>
    <physiologicalReaction direction="left-to-right" evidence="9">
        <dbReference type="Rhea" id="RHEA:55213"/>
    </physiologicalReaction>
</comment>
<evidence type="ECO:0000256" key="6">
    <source>
        <dbReference type="ARBA" id="ARBA00023052"/>
    </source>
</evidence>
<accession>A0A814PUJ1</accession>
<proteinExistence type="inferred from homology"/>
<evidence type="ECO:0000259" key="10">
    <source>
        <dbReference type="Pfam" id="PF00205"/>
    </source>
</evidence>
<dbReference type="PANTHER" id="PTHR18968">
    <property type="entry name" value="THIAMINE PYROPHOSPHATE ENZYMES"/>
    <property type="match status" value="1"/>
</dbReference>
<dbReference type="GO" id="GO:0003984">
    <property type="term" value="F:acetolactate synthase activity"/>
    <property type="evidence" value="ECO:0007669"/>
    <property type="project" value="TreeGrafter"/>
</dbReference>